<dbReference type="Proteomes" id="UP000765509">
    <property type="component" value="Unassembled WGS sequence"/>
</dbReference>
<gene>
    <name evidence="2" type="ORF">O181_117752</name>
</gene>
<dbReference type="AlphaFoldDB" id="A0A9Q3KBU7"/>
<name>A0A9Q3KBU7_9BASI</name>
<organism evidence="2 3">
    <name type="scientific">Austropuccinia psidii MF-1</name>
    <dbReference type="NCBI Taxonomy" id="1389203"/>
    <lineage>
        <taxon>Eukaryota</taxon>
        <taxon>Fungi</taxon>
        <taxon>Dikarya</taxon>
        <taxon>Basidiomycota</taxon>
        <taxon>Pucciniomycotina</taxon>
        <taxon>Pucciniomycetes</taxon>
        <taxon>Pucciniales</taxon>
        <taxon>Sphaerophragmiaceae</taxon>
        <taxon>Austropuccinia</taxon>
    </lineage>
</organism>
<reference evidence="2" key="1">
    <citation type="submission" date="2021-03" db="EMBL/GenBank/DDBJ databases">
        <title>Draft genome sequence of rust myrtle Austropuccinia psidii MF-1, a brazilian biotype.</title>
        <authorList>
            <person name="Quecine M.C."/>
            <person name="Pachon D.M.R."/>
            <person name="Bonatelli M.L."/>
            <person name="Correr F.H."/>
            <person name="Franceschini L.M."/>
            <person name="Leite T.F."/>
            <person name="Margarido G.R.A."/>
            <person name="Almeida C.A."/>
            <person name="Ferrarezi J.A."/>
            <person name="Labate C.A."/>
        </authorList>
    </citation>
    <scope>NUCLEOTIDE SEQUENCE</scope>
    <source>
        <strain evidence="2">MF-1</strain>
    </source>
</reference>
<dbReference type="InterPro" id="IPR043502">
    <property type="entry name" value="DNA/RNA_pol_sf"/>
</dbReference>
<dbReference type="InterPro" id="IPR013103">
    <property type="entry name" value="RVT_2"/>
</dbReference>
<dbReference type="SUPFAM" id="SSF56672">
    <property type="entry name" value="DNA/RNA polymerases"/>
    <property type="match status" value="1"/>
</dbReference>
<dbReference type="EMBL" id="AVOT02101960">
    <property type="protein sequence ID" value="MBW0578037.1"/>
    <property type="molecule type" value="Genomic_DNA"/>
</dbReference>
<feature type="domain" description="Reverse transcriptase Ty1/copia-type" evidence="1">
    <location>
        <begin position="115"/>
        <end position="356"/>
    </location>
</feature>
<evidence type="ECO:0000313" key="3">
    <source>
        <dbReference type="Proteomes" id="UP000765509"/>
    </source>
</evidence>
<evidence type="ECO:0000313" key="2">
    <source>
        <dbReference type="EMBL" id="MBW0578037.1"/>
    </source>
</evidence>
<dbReference type="OrthoDB" id="3054497at2759"/>
<proteinExistence type="predicted"/>
<comment type="caution">
    <text evidence="2">The sequence shown here is derived from an EMBL/GenBank/DDBJ whole genome shotgun (WGS) entry which is preliminary data.</text>
</comment>
<accession>A0A9Q3KBU7</accession>
<sequence>MLYISHRLTHPVDDPQAFSYPIDEIVELKSSFEKAFPKGWTMELVPDVAPQNISSSIDMANIIDHKRQKPQNIINLVAVGSDVPKTYWQAVHHEKGSVWREAINDEIKSIEKHGVWKVVDKSEAHNQLGTTWVFREKEDSKENITRYKARLCVQGFVQIEGLDYNKTFAPTGRITTLRFPLGYCASHDLEIHQMDFKAAFLYGTPEENVFIRYPDGYPHCMKQGACLQLVKSLYGLKQSPQCWYKHPSKIFEQLNFSLSQADACLFVKNEGSQCYVFLHVDNMIIGGDSMQVSKFKNNIRSFFELDDLGEVSFFLAIKLTRNRVLKTVALLRELYINKILGEYGMQDCKSVVTPIIQNEQLTTTTVKEEINGFDYQKVVGAAQLIVNLYSSRCSICNFSLVSIPRKAFCRECGCIQKGFAILKGYQRRFFDARRKGLGRFNNRFL</sequence>
<dbReference type="Pfam" id="PF07727">
    <property type="entry name" value="RVT_2"/>
    <property type="match status" value="1"/>
</dbReference>
<protein>
    <recommendedName>
        <fullName evidence="1">Reverse transcriptase Ty1/copia-type domain-containing protein</fullName>
    </recommendedName>
</protein>
<evidence type="ECO:0000259" key="1">
    <source>
        <dbReference type="Pfam" id="PF07727"/>
    </source>
</evidence>
<keyword evidence="3" id="KW-1185">Reference proteome</keyword>